<dbReference type="KEGG" id="ncr:NCU02995"/>
<proteinExistence type="predicted"/>
<organism evidence="2 3">
    <name type="scientific">Neurospora crassa (strain ATCC 24698 / 74-OR23-1A / CBS 708.71 / DSM 1257 / FGSC 987)</name>
    <dbReference type="NCBI Taxonomy" id="367110"/>
    <lineage>
        <taxon>Eukaryota</taxon>
        <taxon>Fungi</taxon>
        <taxon>Dikarya</taxon>
        <taxon>Ascomycota</taxon>
        <taxon>Pezizomycotina</taxon>
        <taxon>Sordariomycetes</taxon>
        <taxon>Sordariomycetidae</taxon>
        <taxon>Sordariales</taxon>
        <taxon>Sordariaceae</taxon>
        <taxon>Neurospora</taxon>
    </lineage>
</organism>
<dbReference type="Proteomes" id="UP000001805">
    <property type="component" value="Chromosome 1, Linkage Group I"/>
</dbReference>
<dbReference type="InParanoid" id="V5IR77"/>
<reference evidence="2 3" key="1">
    <citation type="journal article" date="2003" name="Nature">
        <title>The genome sequence of the filamentous fungus Neurospora crassa.</title>
        <authorList>
            <person name="Galagan J.E."/>
            <person name="Calvo S.E."/>
            <person name="Borkovich K.A."/>
            <person name="Selker E.U."/>
            <person name="Read N.D."/>
            <person name="Jaffe D."/>
            <person name="FitzHugh W."/>
            <person name="Ma L.J."/>
            <person name="Smirnov S."/>
            <person name="Purcell S."/>
            <person name="Rehman B."/>
            <person name="Elkins T."/>
            <person name="Engels R."/>
            <person name="Wang S."/>
            <person name="Nielsen C.B."/>
            <person name="Butler J."/>
            <person name="Endrizzi M."/>
            <person name="Qui D."/>
            <person name="Ianakiev P."/>
            <person name="Bell-Pedersen D."/>
            <person name="Nelson M.A."/>
            <person name="Werner-Washburne M."/>
            <person name="Selitrennikoff C.P."/>
            <person name="Kinsey J.A."/>
            <person name="Braun E.L."/>
            <person name="Zelter A."/>
            <person name="Schulte U."/>
            <person name="Kothe G.O."/>
            <person name="Jedd G."/>
            <person name="Mewes W."/>
            <person name="Staben C."/>
            <person name="Marcotte E."/>
            <person name="Greenberg D."/>
            <person name="Roy A."/>
            <person name="Foley K."/>
            <person name="Naylor J."/>
            <person name="Stange-Thomann N."/>
            <person name="Barrett R."/>
            <person name="Gnerre S."/>
            <person name="Kamal M."/>
            <person name="Kamvysselis M."/>
            <person name="Mauceli E."/>
            <person name="Bielke C."/>
            <person name="Rudd S."/>
            <person name="Frishman D."/>
            <person name="Krystofova S."/>
            <person name="Rasmussen C."/>
            <person name="Metzenberg R.L."/>
            <person name="Perkins D.D."/>
            <person name="Kroken S."/>
            <person name="Cogoni C."/>
            <person name="Macino G."/>
            <person name="Catcheside D."/>
            <person name="Li W."/>
            <person name="Pratt R.J."/>
            <person name="Osmani S.A."/>
            <person name="DeSouza C.P."/>
            <person name="Glass L."/>
            <person name="Orbach M.J."/>
            <person name="Berglund J.A."/>
            <person name="Voelker R."/>
            <person name="Yarden O."/>
            <person name="Plamann M."/>
            <person name="Seiler S."/>
            <person name="Dunlap J."/>
            <person name="Radford A."/>
            <person name="Aramayo R."/>
            <person name="Natvig D.O."/>
            <person name="Alex L.A."/>
            <person name="Mannhaupt G."/>
            <person name="Ebbole D.J."/>
            <person name="Freitag M."/>
            <person name="Paulsen I."/>
            <person name="Sachs M.S."/>
            <person name="Lander E.S."/>
            <person name="Nusbaum C."/>
            <person name="Birren B."/>
        </authorList>
    </citation>
    <scope>NUCLEOTIDE SEQUENCE [LARGE SCALE GENOMIC DNA]</scope>
    <source>
        <strain evidence="3">ATCC 24698 / 74-OR23-1A / CBS 708.71 / DSM 1257 / FGSC 987</strain>
    </source>
</reference>
<dbReference type="VEuPathDB" id="FungiDB:NCU02995"/>
<dbReference type="AlphaFoldDB" id="V5IR77"/>
<dbReference type="EMBL" id="CM002236">
    <property type="protein sequence ID" value="ESA44350.1"/>
    <property type="molecule type" value="Genomic_DNA"/>
</dbReference>
<dbReference type="RefSeq" id="XP_011393055.1">
    <property type="nucleotide sequence ID" value="XM_011394753.1"/>
</dbReference>
<feature type="region of interest" description="Disordered" evidence="1">
    <location>
        <begin position="47"/>
        <end position="66"/>
    </location>
</feature>
<evidence type="ECO:0000313" key="3">
    <source>
        <dbReference type="Proteomes" id="UP000001805"/>
    </source>
</evidence>
<sequence length="195" mass="21462">MRRRADMDMGNHRDGTHERAARDHVEHVSLLSRWRPSHQMKLLEATTPSRVTPDEEENSPAPAFPHHCPAAVGAAAAAAAVPPAECELDVDSARGKHNISRKREPLVSADLSKPDETEPCAPAFIVTKPDHSASSNVWQDHHISSQPNFGFPVAKFPIRWSSAYQMYSSFLRSALPKDDGPSFDMCSKCVRSISG</sequence>
<evidence type="ECO:0000256" key="1">
    <source>
        <dbReference type="SAM" id="MobiDB-lite"/>
    </source>
</evidence>
<dbReference type="OrthoDB" id="10339644at2759"/>
<keyword evidence="3" id="KW-1185">Reference proteome</keyword>
<feature type="region of interest" description="Disordered" evidence="1">
    <location>
        <begin position="1"/>
        <end position="23"/>
    </location>
</feature>
<accession>V5IR77</accession>
<gene>
    <name evidence="2" type="ORF">NCU02995</name>
</gene>
<dbReference type="GeneID" id="23568405"/>
<name>V5IR77_NEUCR</name>
<evidence type="ECO:0000313" key="2">
    <source>
        <dbReference type="EMBL" id="ESA44350.1"/>
    </source>
</evidence>
<protein>
    <submittedName>
        <fullName evidence="2">Uncharacterized protein</fullName>
    </submittedName>
</protein>